<dbReference type="InterPro" id="IPR013783">
    <property type="entry name" value="Ig-like_fold"/>
</dbReference>
<dbReference type="Gene3D" id="2.60.40.10">
    <property type="entry name" value="Immunoglobulins"/>
    <property type="match status" value="1"/>
</dbReference>
<evidence type="ECO:0000256" key="1">
    <source>
        <dbReference type="ARBA" id="ARBA00004141"/>
    </source>
</evidence>
<accession>A0A6A4X5H7</accession>
<keyword evidence="2" id="KW-0812">Transmembrane</keyword>
<gene>
    <name evidence="6" type="primary">MOSPD1_1</name>
    <name evidence="6" type="ORF">FJT64_001750</name>
</gene>
<dbReference type="InterPro" id="IPR039283">
    <property type="entry name" value="MOSPD1/3"/>
</dbReference>
<dbReference type="SUPFAM" id="SSF49354">
    <property type="entry name" value="PapD-like"/>
    <property type="match status" value="1"/>
</dbReference>
<protein>
    <submittedName>
        <fullName evidence="6">Motile sperm domain-containing protein 1</fullName>
    </submittedName>
</protein>
<evidence type="ECO:0000313" key="6">
    <source>
        <dbReference type="EMBL" id="KAF0312759.1"/>
    </source>
</evidence>
<evidence type="ECO:0000313" key="7">
    <source>
        <dbReference type="Proteomes" id="UP000440578"/>
    </source>
</evidence>
<evidence type="ECO:0000259" key="5">
    <source>
        <dbReference type="Pfam" id="PF00635"/>
    </source>
</evidence>
<keyword evidence="3" id="KW-1133">Transmembrane helix</keyword>
<dbReference type="InterPro" id="IPR008962">
    <property type="entry name" value="PapD-like_sf"/>
</dbReference>
<sequence length="241" mass="26330">MFIHRYTMASRKTSGKGSLKYPVFVFPSALNFYMDDPASLKQVITLYNPYDIGITFKVYANQPSKYKVMDPIGSIKARCCIDIVVRHVSPSLQNVNVSDKFRVDIVEIGQKELIGRTYIPSTLLPGRPPADDQDELEHEQEREGFHSALQEARLTTGGQQAAADAARAARQTTGGYNASEVSQHHCLVVAAALVCIAALLLPTAGETTQSLVPPQLHLSTQVKLAFAYGLGLLTMALLRPA</sequence>
<evidence type="ECO:0000256" key="4">
    <source>
        <dbReference type="ARBA" id="ARBA00023136"/>
    </source>
</evidence>
<name>A0A6A4X5H7_AMPAM</name>
<dbReference type="Proteomes" id="UP000440578">
    <property type="component" value="Unassembled WGS sequence"/>
</dbReference>
<keyword evidence="4" id="KW-0472">Membrane</keyword>
<dbReference type="AlphaFoldDB" id="A0A6A4X5H7"/>
<evidence type="ECO:0000256" key="2">
    <source>
        <dbReference type="ARBA" id="ARBA00022692"/>
    </source>
</evidence>
<proteinExistence type="predicted"/>
<dbReference type="Pfam" id="PF00635">
    <property type="entry name" value="Motile_Sperm"/>
    <property type="match status" value="1"/>
</dbReference>
<dbReference type="OrthoDB" id="10022288at2759"/>
<organism evidence="6 7">
    <name type="scientific">Amphibalanus amphitrite</name>
    <name type="common">Striped barnacle</name>
    <name type="synonym">Balanus amphitrite</name>
    <dbReference type="NCBI Taxonomy" id="1232801"/>
    <lineage>
        <taxon>Eukaryota</taxon>
        <taxon>Metazoa</taxon>
        <taxon>Ecdysozoa</taxon>
        <taxon>Arthropoda</taxon>
        <taxon>Crustacea</taxon>
        <taxon>Multicrustacea</taxon>
        <taxon>Cirripedia</taxon>
        <taxon>Thoracica</taxon>
        <taxon>Thoracicalcarea</taxon>
        <taxon>Balanomorpha</taxon>
        <taxon>Balanoidea</taxon>
        <taxon>Balanidae</taxon>
        <taxon>Amphibalaninae</taxon>
        <taxon>Amphibalanus</taxon>
    </lineage>
</organism>
<dbReference type="PANTHER" id="PTHR34441">
    <property type="entry name" value="MOTILE SPERM DOMAIN-CONTAINING PROTEIN 1"/>
    <property type="match status" value="1"/>
</dbReference>
<dbReference type="GO" id="GO:0005737">
    <property type="term" value="C:cytoplasm"/>
    <property type="evidence" value="ECO:0007669"/>
    <property type="project" value="TreeGrafter"/>
</dbReference>
<dbReference type="InterPro" id="IPR000535">
    <property type="entry name" value="MSP_dom"/>
</dbReference>
<keyword evidence="7" id="KW-1185">Reference proteome</keyword>
<dbReference type="GO" id="GO:0016020">
    <property type="term" value="C:membrane"/>
    <property type="evidence" value="ECO:0007669"/>
    <property type="project" value="UniProtKB-SubCell"/>
</dbReference>
<evidence type="ECO:0000256" key="3">
    <source>
        <dbReference type="ARBA" id="ARBA00022989"/>
    </source>
</evidence>
<dbReference type="PANTHER" id="PTHR34441:SF1">
    <property type="entry name" value="MOTILE SPERM DOMAIN-CONTAINING 1"/>
    <property type="match status" value="1"/>
</dbReference>
<reference evidence="6 7" key="1">
    <citation type="submission" date="2019-07" db="EMBL/GenBank/DDBJ databases">
        <title>Draft genome assembly of a fouling barnacle, Amphibalanus amphitrite (Darwin, 1854): The first reference genome for Thecostraca.</title>
        <authorList>
            <person name="Kim W."/>
        </authorList>
    </citation>
    <scope>NUCLEOTIDE SEQUENCE [LARGE SCALE GENOMIC DNA]</scope>
    <source>
        <strain evidence="6">SNU_AA5</strain>
        <tissue evidence="6">Soma without cirri and trophi</tissue>
    </source>
</reference>
<feature type="domain" description="MSP" evidence="5">
    <location>
        <begin position="24"/>
        <end position="111"/>
    </location>
</feature>
<comment type="subcellular location">
    <subcellularLocation>
        <location evidence="1">Membrane</location>
        <topology evidence="1">Multi-pass membrane protein</topology>
    </subcellularLocation>
</comment>
<comment type="caution">
    <text evidence="6">The sequence shown here is derived from an EMBL/GenBank/DDBJ whole genome shotgun (WGS) entry which is preliminary data.</text>
</comment>
<dbReference type="EMBL" id="VIIS01000137">
    <property type="protein sequence ID" value="KAF0312759.1"/>
    <property type="molecule type" value="Genomic_DNA"/>
</dbReference>